<sequence>MSVNDDNTEVPPNAEHFADVFKSPGMYHLWDLPGADQFESLREEYYPYGDVFSIAYNVTNRKSFENVRTWVQKIRRYNTGARLELVGYKCDLVDQIVVSDAEDHRLARELGLHSSTRMSTKTGENHFTMHY</sequence>
<keyword evidence="2" id="KW-1185">Reference proteome</keyword>
<evidence type="ECO:0000313" key="1">
    <source>
        <dbReference type="EMBL" id="KAI0062044.1"/>
    </source>
</evidence>
<evidence type="ECO:0000313" key="2">
    <source>
        <dbReference type="Proteomes" id="UP000814140"/>
    </source>
</evidence>
<proteinExistence type="predicted"/>
<keyword evidence="1" id="KW-0378">Hydrolase</keyword>
<gene>
    <name evidence="1" type="ORF">BV25DRAFT_1916339</name>
</gene>
<organism evidence="1 2">
    <name type="scientific">Artomyces pyxidatus</name>
    <dbReference type="NCBI Taxonomy" id="48021"/>
    <lineage>
        <taxon>Eukaryota</taxon>
        <taxon>Fungi</taxon>
        <taxon>Dikarya</taxon>
        <taxon>Basidiomycota</taxon>
        <taxon>Agaricomycotina</taxon>
        <taxon>Agaricomycetes</taxon>
        <taxon>Russulales</taxon>
        <taxon>Auriscalpiaceae</taxon>
        <taxon>Artomyces</taxon>
    </lineage>
</organism>
<comment type="caution">
    <text evidence="1">The sequence shown here is derived from an EMBL/GenBank/DDBJ whole genome shotgun (WGS) entry which is preliminary data.</text>
</comment>
<protein>
    <submittedName>
        <fullName evidence="1">P-loop containing nucleoside triphosphate hydrolase protein</fullName>
    </submittedName>
</protein>
<accession>A0ACB8SZZ4</accession>
<dbReference type="Proteomes" id="UP000814140">
    <property type="component" value="Unassembled WGS sequence"/>
</dbReference>
<name>A0ACB8SZZ4_9AGAM</name>
<reference evidence="1" key="1">
    <citation type="submission" date="2021-03" db="EMBL/GenBank/DDBJ databases">
        <authorList>
            <consortium name="DOE Joint Genome Institute"/>
            <person name="Ahrendt S."/>
            <person name="Looney B.P."/>
            <person name="Miyauchi S."/>
            <person name="Morin E."/>
            <person name="Drula E."/>
            <person name="Courty P.E."/>
            <person name="Chicoki N."/>
            <person name="Fauchery L."/>
            <person name="Kohler A."/>
            <person name="Kuo A."/>
            <person name="Labutti K."/>
            <person name="Pangilinan J."/>
            <person name="Lipzen A."/>
            <person name="Riley R."/>
            <person name="Andreopoulos W."/>
            <person name="He G."/>
            <person name="Johnson J."/>
            <person name="Barry K.W."/>
            <person name="Grigoriev I.V."/>
            <person name="Nagy L."/>
            <person name="Hibbett D."/>
            <person name="Henrissat B."/>
            <person name="Matheny P.B."/>
            <person name="Labbe J."/>
            <person name="Martin F."/>
        </authorList>
    </citation>
    <scope>NUCLEOTIDE SEQUENCE</scope>
    <source>
        <strain evidence="1">HHB10654</strain>
    </source>
</reference>
<dbReference type="EMBL" id="MU277209">
    <property type="protein sequence ID" value="KAI0062044.1"/>
    <property type="molecule type" value="Genomic_DNA"/>
</dbReference>
<reference evidence="1" key="2">
    <citation type="journal article" date="2022" name="New Phytol.">
        <title>Evolutionary transition to the ectomycorrhizal habit in the genomes of a hyperdiverse lineage of mushroom-forming fungi.</title>
        <authorList>
            <person name="Looney B."/>
            <person name="Miyauchi S."/>
            <person name="Morin E."/>
            <person name="Drula E."/>
            <person name="Courty P.E."/>
            <person name="Kohler A."/>
            <person name="Kuo A."/>
            <person name="LaButti K."/>
            <person name="Pangilinan J."/>
            <person name="Lipzen A."/>
            <person name="Riley R."/>
            <person name="Andreopoulos W."/>
            <person name="He G."/>
            <person name="Johnson J."/>
            <person name="Nolan M."/>
            <person name="Tritt A."/>
            <person name="Barry K.W."/>
            <person name="Grigoriev I.V."/>
            <person name="Nagy L.G."/>
            <person name="Hibbett D."/>
            <person name="Henrissat B."/>
            <person name="Matheny P.B."/>
            <person name="Labbe J."/>
            <person name="Martin F.M."/>
        </authorList>
    </citation>
    <scope>NUCLEOTIDE SEQUENCE</scope>
    <source>
        <strain evidence="1">HHB10654</strain>
    </source>
</reference>